<feature type="region of interest" description="Disordered" evidence="1">
    <location>
        <begin position="53"/>
        <end position="76"/>
    </location>
</feature>
<dbReference type="AlphaFoldDB" id="A0A2N5VSF9"/>
<evidence type="ECO:0000313" key="3">
    <source>
        <dbReference type="Proteomes" id="UP000235388"/>
    </source>
</evidence>
<reference evidence="2 3" key="1">
    <citation type="submission" date="2017-11" db="EMBL/GenBank/DDBJ databases">
        <title>De novo assembly and phasing of dikaryotic genomes from two isolates of Puccinia coronata f. sp. avenae, the causal agent of oat crown rust.</title>
        <authorList>
            <person name="Miller M.E."/>
            <person name="Zhang Y."/>
            <person name="Omidvar V."/>
            <person name="Sperschneider J."/>
            <person name="Schwessinger B."/>
            <person name="Raley C."/>
            <person name="Palmer J.M."/>
            <person name="Garnica D."/>
            <person name="Upadhyaya N."/>
            <person name="Rathjen J."/>
            <person name="Taylor J.M."/>
            <person name="Park R.F."/>
            <person name="Dodds P.N."/>
            <person name="Hirsch C.D."/>
            <person name="Kianian S.F."/>
            <person name="Figueroa M."/>
        </authorList>
    </citation>
    <scope>NUCLEOTIDE SEQUENCE [LARGE SCALE GENOMIC DNA]</scope>
    <source>
        <strain evidence="2">12NC29</strain>
    </source>
</reference>
<name>A0A2N5VSF9_9BASI</name>
<comment type="caution">
    <text evidence="2">The sequence shown here is derived from an EMBL/GenBank/DDBJ whole genome shotgun (WGS) entry which is preliminary data.</text>
</comment>
<accession>A0A2N5VSF9</accession>
<evidence type="ECO:0000313" key="2">
    <source>
        <dbReference type="EMBL" id="PLW52923.1"/>
    </source>
</evidence>
<keyword evidence="3" id="KW-1185">Reference proteome</keyword>
<evidence type="ECO:0000256" key="1">
    <source>
        <dbReference type="SAM" id="MobiDB-lite"/>
    </source>
</evidence>
<dbReference type="EMBL" id="PGCJ01000071">
    <property type="protein sequence ID" value="PLW52923.1"/>
    <property type="molecule type" value="Genomic_DNA"/>
</dbReference>
<gene>
    <name evidence="2" type="ORF">PCANC_05762</name>
</gene>
<dbReference type="Proteomes" id="UP000235388">
    <property type="component" value="Unassembled WGS sequence"/>
</dbReference>
<organism evidence="2 3">
    <name type="scientific">Puccinia coronata f. sp. avenae</name>
    <dbReference type="NCBI Taxonomy" id="200324"/>
    <lineage>
        <taxon>Eukaryota</taxon>
        <taxon>Fungi</taxon>
        <taxon>Dikarya</taxon>
        <taxon>Basidiomycota</taxon>
        <taxon>Pucciniomycotina</taxon>
        <taxon>Pucciniomycetes</taxon>
        <taxon>Pucciniales</taxon>
        <taxon>Pucciniaceae</taxon>
        <taxon>Puccinia</taxon>
    </lineage>
</organism>
<sequence>MKQLASRHQDFLSHLERPARIRRLEQLSDAHEMWLEQLETYYRRVRDLSSTAGRAVRNGELENPGIDTTDLHELHE</sequence>
<proteinExistence type="predicted"/>
<protein>
    <submittedName>
        <fullName evidence="2">Uncharacterized protein</fullName>
    </submittedName>
</protein>